<dbReference type="SMART" id="SM00028">
    <property type="entry name" value="TPR"/>
    <property type="match status" value="2"/>
</dbReference>
<dbReference type="PANTHER" id="PTHR12558">
    <property type="entry name" value="CELL DIVISION CYCLE 16,23,27"/>
    <property type="match status" value="1"/>
</dbReference>
<dbReference type="PANTHER" id="PTHR12558:SF13">
    <property type="entry name" value="CELL DIVISION CYCLE PROTEIN 27 HOMOLOG"/>
    <property type="match status" value="1"/>
</dbReference>
<organism evidence="1">
    <name type="scientific">marine sediment metagenome</name>
    <dbReference type="NCBI Taxonomy" id="412755"/>
    <lineage>
        <taxon>unclassified sequences</taxon>
        <taxon>metagenomes</taxon>
        <taxon>ecological metagenomes</taxon>
    </lineage>
</organism>
<gene>
    <name evidence="1" type="ORF">LCGC14_2686960</name>
</gene>
<sequence>YYQEGLADQLAASGQEGAALYRYRKAIALYPLDPKLRVSMGTHLLNKNRYVDALSSFDGATTLGGVYGEPSYSAREISKAREDVSGPLTSIGLAYFGKARCYLGLGKYDMSLQSINKAQRLLGKTPQIIYLRAQALEKKGSYTKASGLYKGIVAELATPNPEVMFRLAKSLEGSGQREAALGELKKILKTTPNYRPALKMRDGMLASIVD</sequence>
<reference evidence="1" key="1">
    <citation type="journal article" date="2015" name="Nature">
        <title>Complex archaea that bridge the gap between prokaryotes and eukaryotes.</title>
        <authorList>
            <person name="Spang A."/>
            <person name="Saw J.H."/>
            <person name="Jorgensen S.L."/>
            <person name="Zaremba-Niedzwiedzka K."/>
            <person name="Martijn J."/>
            <person name="Lind A.E."/>
            <person name="van Eijk R."/>
            <person name="Schleper C."/>
            <person name="Guy L."/>
            <person name="Ettema T.J."/>
        </authorList>
    </citation>
    <scope>NUCLEOTIDE SEQUENCE</scope>
</reference>
<proteinExistence type="predicted"/>
<dbReference type="Gene3D" id="1.25.40.10">
    <property type="entry name" value="Tetratricopeptide repeat domain"/>
    <property type="match status" value="1"/>
</dbReference>
<dbReference type="AlphaFoldDB" id="A0A0F9BUE6"/>
<name>A0A0F9BUE6_9ZZZZ</name>
<accession>A0A0F9BUE6</accession>
<dbReference type="InterPro" id="IPR011990">
    <property type="entry name" value="TPR-like_helical_dom_sf"/>
</dbReference>
<dbReference type="SUPFAM" id="SSF48452">
    <property type="entry name" value="TPR-like"/>
    <property type="match status" value="1"/>
</dbReference>
<feature type="non-terminal residue" evidence="1">
    <location>
        <position position="1"/>
    </location>
</feature>
<dbReference type="Pfam" id="PF13181">
    <property type="entry name" value="TPR_8"/>
    <property type="match status" value="1"/>
</dbReference>
<protein>
    <recommendedName>
        <fullName evidence="2">Tetratricopeptide repeat protein</fullName>
    </recommendedName>
</protein>
<evidence type="ECO:0008006" key="2">
    <source>
        <dbReference type="Google" id="ProtNLM"/>
    </source>
</evidence>
<dbReference type="InterPro" id="IPR019734">
    <property type="entry name" value="TPR_rpt"/>
</dbReference>
<evidence type="ECO:0000313" key="1">
    <source>
        <dbReference type="EMBL" id="KKK94029.1"/>
    </source>
</evidence>
<dbReference type="EMBL" id="LAZR01047522">
    <property type="protein sequence ID" value="KKK94029.1"/>
    <property type="molecule type" value="Genomic_DNA"/>
</dbReference>
<comment type="caution">
    <text evidence="1">The sequence shown here is derived from an EMBL/GenBank/DDBJ whole genome shotgun (WGS) entry which is preliminary data.</text>
</comment>